<evidence type="ECO:0000313" key="1">
    <source>
        <dbReference type="EMBL" id="OLS63018.1"/>
    </source>
</evidence>
<evidence type="ECO:0000313" key="2">
    <source>
        <dbReference type="Proteomes" id="UP000186736"/>
    </source>
</evidence>
<proteinExistence type="predicted"/>
<comment type="caution">
    <text evidence="1">The sequence shown here is derived from an EMBL/GenBank/DDBJ whole genome shotgun (WGS) entry which is preliminary data.</text>
</comment>
<dbReference type="EMBL" id="MKZO01000015">
    <property type="protein sequence ID" value="OLS63018.1"/>
    <property type="molecule type" value="Genomic_DNA"/>
</dbReference>
<sequence>MQKIIDAGEELKVIVADDGSYNIFYIGPWGREQVTADMSDIGLQDAISSAKRLARYSGTMSTLRKNQHLARLFHNLVQNLGLSRTICELASLGLIVRATHAGNTSQADPSDLPFPYDQLAAPLSELKYSAAGNRYLFQLTTTGDEVAFFHKASIGSGFKHHDIEPDIRDFAAKRLFEIYRADQTREHLAWVSEIELAGDLGL</sequence>
<name>A0A1Q9R6N2_PSEPU</name>
<gene>
    <name evidence="1" type="ORF">PSEMO_21670</name>
</gene>
<reference evidence="1 2" key="1">
    <citation type="submission" date="2016-10" db="EMBL/GenBank/DDBJ databases">
        <title>Genome Sequence of Pseudomonas putida GM4FR.</title>
        <authorList>
            <person name="Poehlein A."/>
            <person name="Wemheuer F."/>
            <person name="Hollensteiner J."/>
            <person name="Wemheuer B."/>
        </authorList>
    </citation>
    <scope>NUCLEOTIDE SEQUENCE [LARGE SCALE GENOMIC DNA]</scope>
    <source>
        <strain evidence="1 2">GM4FR</strain>
    </source>
</reference>
<dbReference type="AlphaFoldDB" id="A0A1Q9R6N2"/>
<accession>A0A1Q9R6N2</accession>
<dbReference type="Proteomes" id="UP000186736">
    <property type="component" value="Unassembled WGS sequence"/>
</dbReference>
<organism evidence="1 2">
    <name type="scientific">Pseudomonas putida</name>
    <name type="common">Arthrobacter siderocapsulatus</name>
    <dbReference type="NCBI Taxonomy" id="303"/>
    <lineage>
        <taxon>Bacteria</taxon>
        <taxon>Pseudomonadati</taxon>
        <taxon>Pseudomonadota</taxon>
        <taxon>Gammaproteobacteria</taxon>
        <taxon>Pseudomonadales</taxon>
        <taxon>Pseudomonadaceae</taxon>
        <taxon>Pseudomonas</taxon>
    </lineage>
</organism>
<protein>
    <submittedName>
        <fullName evidence="1">Uncharacterized protein</fullName>
    </submittedName>
</protein>
<dbReference type="OrthoDB" id="9840181at2"/>
<dbReference type="RefSeq" id="WP_075803107.1">
    <property type="nucleotide sequence ID" value="NZ_MKZO01000015.1"/>
</dbReference>